<dbReference type="InterPro" id="IPR012910">
    <property type="entry name" value="Plug_dom"/>
</dbReference>
<sequence>MRAALALDPHCVSPAPAAGIDTGPYVLTTEDIAMRHALLRVPGCTPAFLALLLVWGAAPGVGAAQDRSGAGVQDNPETDALPQVLTTSRLRQSKAQTPGTVTILEGELLRDLGVLNLWDAFRLVPGMTVGYVGSNDPVVSYHGTVAVQQRRLQVLVDGRSYYNASLADMDWTNLPVPIDAIDRIEVTRGPNAAAYGANSFLAVINIITRSPSDTHGVELRGTEGVRGDDGFGHYYGSVGSRTGPLDWRLSVNQRRSDGFDFRYRRDDSGSRTHHTRDSRDGYDTLSINYSGELALGATDRLAVETGYHELDEKADPAEYDDFNPITNPDITGEDWHGSITWHHEPSADRFFQLQVYHQTRDRRQGWRASFPDPEAVLDDDAVPDGVTIPAFETDVNEDIEEARTHIEFQQTNVFSPTTQLVFGASYREDRYDSDTFFNGSGETNRSRVFANLEHQPTPWLTTNLGGMWEDDSLSGSFFSPRGAANIHFNKNQTLRFVFSRAHRLPDPFESRPDWQYRGENVTPEELRPFLEGQRRGPSLSTASPEVRPLEEETITSREISYLYQNRLATGLFQGEIKLFRDSLDNLISGVTNLGLNENDDSRWDLENNVDQTQKGFELEANLEMRGSRLRLTYGYLDTEGRYTGERESDPERQRELVSLEQRLNARHSGSVAWIQRFGRGISGAVSYYFTDQLRNFHFERLDARLARRWHLDTTMVELAGVYRHYLTDDPLYRRDNNWADQNHLFAEARLRF</sequence>
<dbReference type="GO" id="GO:0009279">
    <property type="term" value="C:cell outer membrane"/>
    <property type="evidence" value="ECO:0007669"/>
    <property type="project" value="UniProtKB-SubCell"/>
</dbReference>
<dbReference type="PANTHER" id="PTHR30069">
    <property type="entry name" value="TONB-DEPENDENT OUTER MEMBRANE RECEPTOR"/>
    <property type="match status" value="1"/>
</dbReference>
<keyword evidence="4 7" id="KW-0812">Transmembrane</keyword>
<dbReference type="Pfam" id="PF07715">
    <property type="entry name" value="Plug"/>
    <property type="match status" value="1"/>
</dbReference>
<keyword evidence="3 7" id="KW-1134">Transmembrane beta strand</keyword>
<dbReference type="PROSITE" id="PS52016">
    <property type="entry name" value="TONB_DEPENDENT_REC_3"/>
    <property type="match status" value="1"/>
</dbReference>
<keyword evidence="5 7" id="KW-0472">Membrane</keyword>
<keyword evidence="10" id="KW-0675">Receptor</keyword>
<protein>
    <submittedName>
        <fullName evidence="10">TonB-dependent receptor</fullName>
    </submittedName>
</protein>
<dbReference type="InterPro" id="IPR039426">
    <property type="entry name" value="TonB-dep_rcpt-like"/>
</dbReference>
<dbReference type="Gene3D" id="2.170.130.10">
    <property type="entry name" value="TonB-dependent receptor, plug domain"/>
    <property type="match status" value="1"/>
</dbReference>
<evidence type="ECO:0000313" key="11">
    <source>
        <dbReference type="Proteomes" id="UP000218896"/>
    </source>
</evidence>
<evidence type="ECO:0000256" key="6">
    <source>
        <dbReference type="ARBA" id="ARBA00023237"/>
    </source>
</evidence>
<dbReference type="GO" id="GO:0015344">
    <property type="term" value="F:siderophore uptake transmembrane transporter activity"/>
    <property type="evidence" value="ECO:0007669"/>
    <property type="project" value="TreeGrafter"/>
</dbReference>
<feature type="domain" description="TonB-dependent receptor plug" evidence="9">
    <location>
        <begin position="94"/>
        <end position="200"/>
    </location>
</feature>
<evidence type="ECO:0000256" key="1">
    <source>
        <dbReference type="ARBA" id="ARBA00004571"/>
    </source>
</evidence>
<dbReference type="AlphaFoldDB" id="A0A2A2F9C4"/>
<keyword evidence="6 7" id="KW-0998">Cell outer membrane</keyword>
<name>A0A2A2F9C4_9GAMM</name>
<dbReference type="PANTHER" id="PTHR30069:SF27">
    <property type="entry name" value="BLL4766 PROTEIN"/>
    <property type="match status" value="1"/>
</dbReference>
<evidence type="ECO:0000256" key="4">
    <source>
        <dbReference type="ARBA" id="ARBA00022692"/>
    </source>
</evidence>
<comment type="caution">
    <text evidence="10">The sequence shown here is derived from an EMBL/GenBank/DDBJ whole genome shotgun (WGS) entry which is preliminary data.</text>
</comment>
<dbReference type="Gene3D" id="2.40.170.20">
    <property type="entry name" value="TonB-dependent receptor, beta-barrel domain"/>
    <property type="match status" value="1"/>
</dbReference>
<evidence type="ECO:0000256" key="8">
    <source>
        <dbReference type="SAM" id="MobiDB-lite"/>
    </source>
</evidence>
<proteinExistence type="inferred from homology"/>
<evidence type="ECO:0000259" key="9">
    <source>
        <dbReference type="Pfam" id="PF07715"/>
    </source>
</evidence>
<comment type="similarity">
    <text evidence="7">Belongs to the TonB-dependent receptor family.</text>
</comment>
<accession>A0A2A2F9C4</accession>
<evidence type="ECO:0000313" key="10">
    <source>
        <dbReference type="EMBL" id="PAU81185.1"/>
    </source>
</evidence>
<dbReference type="Proteomes" id="UP000218896">
    <property type="component" value="Unassembled WGS sequence"/>
</dbReference>
<evidence type="ECO:0000256" key="5">
    <source>
        <dbReference type="ARBA" id="ARBA00023136"/>
    </source>
</evidence>
<dbReference type="SUPFAM" id="SSF56935">
    <property type="entry name" value="Porins"/>
    <property type="match status" value="1"/>
</dbReference>
<dbReference type="GO" id="GO:0044718">
    <property type="term" value="P:siderophore transmembrane transport"/>
    <property type="evidence" value="ECO:0007669"/>
    <property type="project" value="TreeGrafter"/>
</dbReference>
<dbReference type="InterPro" id="IPR036942">
    <property type="entry name" value="Beta-barrel_TonB_sf"/>
</dbReference>
<organism evidence="10 11">
    <name type="scientific">Halovibrio salipaludis</name>
    <dbReference type="NCBI Taxonomy" id="2032626"/>
    <lineage>
        <taxon>Bacteria</taxon>
        <taxon>Pseudomonadati</taxon>
        <taxon>Pseudomonadota</taxon>
        <taxon>Gammaproteobacteria</taxon>
        <taxon>Oceanospirillales</taxon>
        <taxon>Halomonadaceae</taxon>
        <taxon>Halovibrio</taxon>
    </lineage>
</organism>
<keyword evidence="11" id="KW-1185">Reference proteome</keyword>
<keyword evidence="2 7" id="KW-0813">Transport</keyword>
<reference evidence="10 11" key="1">
    <citation type="submission" date="2017-08" db="EMBL/GenBank/DDBJ databases">
        <title>Halovibrio sewagensis sp. nov., isolated from wastewater of high salinity.</title>
        <authorList>
            <person name="Dong X."/>
            <person name="Zhang G."/>
        </authorList>
    </citation>
    <scope>NUCLEOTIDE SEQUENCE [LARGE SCALE GENOMIC DNA]</scope>
    <source>
        <strain evidence="10 11">YL5-2</strain>
    </source>
</reference>
<evidence type="ECO:0000256" key="2">
    <source>
        <dbReference type="ARBA" id="ARBA00022448"/>
    </source>
</evidence>
<evidence type="ECO:0000256" key="3">
    <source>
        <dbReference type="ARBA" id="ARBA00022452"/>
    </source>
</evidence>
<dbReference type="InterPro" id="IPR037066">
    <property type="entry name" value="Plug_dom_sf"/>
</dbReference>
<feature type="region of interest" description="Disordered" evidence="8">
    <location>
        <begin position="532"/>
        <end position="551"/>
    </location>
</feature>
<gene>
    <name evidence="10" type="ORF">CK501_06390</name>
</gene>
<dbReference type="EMBL" id="NSKD01000002">
    <property type="protein sequence ID" value="PAU81185.1"/>
    <property type="molecule type" value="Genomic_DNA"/>
</dbReference>
<comment type="subcellular location">
    <subcellularLocation>
        <location evidence="1 7">Cell outer membrane</location>
        <topology evidence="1 7">Multi-pass membrane protein</topology>
    </subcellularLocation>
</comment>
<evidence type="ECO:0000256" key="7">
    <source>
        <dbReference type="PROSITE-ProRule" id="PRU01360"/>
    </source>
</evidence>